<dbReference type="EMBL" id="JAHRIO010030297">
    <property type="protein sequence ID" value="MEQ2167670.1"/>
    <property type="molecule type" value="Genomic_DNA"/>
</dbReference>
<keyword evidence="3" id="KW-1185">Reference proteome</keyword>
<evidence type="ECO:0000259" key="1">
    <source>
        <dbReference type="Pfam" id="PF08385"/>
    </source>
</evidence>
<dbReference type="Pfam" id="PF08385">
    <property type="entry name" value="DHC_N1"/>
    <property type="match status" value="1"/>
</dbReference>
<proteinExistence type="predicted"/>
<sequence>MHRSNGLQVDYKTPLPGEVVEGLCYISRVPGAIITEETFDGAVQFDTVRGEPLQRLLQDMTCLHAPQIALSTYKKTNKDEYTRDMHWFIAGLTAIMIHWSDQIKELLNVQETMDTRDNCGPLQEIAFWKSLSTKLSEISKQLQKTEIQDIQKILQLAKSLYLKRFHELATEIQAESNLTFLSLLKNPCEELSQLQPRQIASKLRHIVVAIRTIWNNSPHYNSSERITGLFCQMSNEIIRLCSQSICLDGIFEGHLSSSRRVLDDCIQCCLSWKETYLHVSQLHHK</sequence>
<dbReference type="PANTHER" id="PTHR46532">
    <property type="entry name" value="MALE FERTILITY FACTOR KL5"/>
    <property type="match status" value="1"/>
</dbReference>
<feature type="domain" description="Dynein heavy chain tail" evidence="1">
    <location>
        <begin position="92"/>
        <end position="280"/>
    </location>
</feature>
<dbReference type="PANTHER" id="PTHR46532:SF11">
    <property type="entry name" value="DYNEIN AXONEMAL HEAVY CHAIN 12"/>
    <property type="match status" value="1"/>
</dbReference>
<dbReference type="InterPro" id="IPR013594">
    <property type="entry name" value="Dynein_heavy_tail"/>
</dbReference>
<evidence type="ECO:0000313" key="3">
    <source>
        <dbReference type="Proteomes" id="UP001476798"/>
    </source>
</evidence>
<reference evidence="2 3" key="1">
    <citation type="submission" date="2021-06" db="EMBL/GenBank/DDBJ databases">
        <authorList>
            <person name="Palmer J.M."/>
        </authorList>
    </citation>
    <scope>NUCLEOTIDE SEQUENCE [LARGE SCALE GENOMIC DNA]</scope>
    <source>
        <strain evidence="2 3">GA_2019</strain>
        <tissue evidence="2">Muscle</tissue>
    </source>
</reference>
<dbReference type="InterPro" id="IPR026983">
    <property type="entry name" value="DHC"/>
</dbReference>
<organism evidence="2 3">
    <name type="scientific">Goodea atripinnis</name>
    <dbReference type="NCBI Taxonomy" id="208336"/>
    <lineage>
        <taxon>Eukaryota</taxon>
        <taxon>Metazoa</taxon>
        <taxon>Chordata</taxon>
        <taxon>Craniata</taxon>
        <taxon>Vertebrata</taxon>
        <taxon>Euteleostomi</taxon>
        <taxon>Actinopterygii</taxon>
        <taxon>Neopterygii</taxon>
        <taxon>Teleostei</taxon>
        <taxon>Neoteleostei</taxon>
        <taxon>Acanthomorphata</taxon>
        <taxon>Ovalentaria</taxon>
        <taxon>Atherinomorphae</taxon>
        <taxon>Cyprinodontiformes</taxon>
        <taxon>Goodeidae</taxon>
        <taxon>Goodea</taxon>
    </lineage>
</organism>
<comment type="caution">
    <text evidence="2">The sequence shown here is derived from an EMBL/GenBank/DDBJ whole genome shotgun (WGS) entry which is preliminary data.</text>
</comment>
<protein>
    <recommendedName>
        <fullName evidence="1">Dynein heavy chain tail domain-containing protein</fullName>
    </recommendedName>
</protein>
<evidence type="ECO:0000313" key="2">
    <source>
        <dbReference type="EMBL" id="MEQ2167670.1"/>
    </source>
</evidence>
<accession>A0ABV0N8M7</accession>
<name>A0ABV0N8M7_9TELE</name>
<gene>
    <name evidence="2" type="ORF">GOODEAATRI_006509</name>
</gene>
<dbReference type="Proteomes" id="UP001476798">
    <property type="component" value="Unassembled WGS sequence"/>
</dbReference>